<dbReference type="Pfam" id="PF13072">
    <property type="entry name" value="MciZ"/>
    <property type="match status" value="1"/>
</dbReference>
<dbReference type="InterPro" id="IPR025177">
    <property type="entry name" value="MciZ"/>
</dbReference>
<protein>
    <submittedName>
        <fullName evidence="1">Z-ring formation inhibitor MciZ</fullName>
    </submittedName>
</protein>
<sequence>MKQYIEHGRLTLVGKAWEIRHQLKLLSKTGLKSAAAVPARTLNEYLQGSRPQS</sequence>
<organism evidence="1 2">
    <name type="scientific">Paenibacillus lycopersici</name>
    <dbReference type="NCBI Taxonomy" id="2704462"/>
    <lineage>
        <taxon>Bacteria</taxon>
        <taxon>Bacillati</taxon>
        <taxon>Bacillota</taxon>
        <taxon>Bacilli</taxon>
        <taxon>Bacillales</taxon>
        <taxon>Paenibacillaceae</taxon>
        <taxon>Paenibacillus</taxon>
    </lineage>
</organism>
<keyword evidence="2" id="KW-1185">Reference proteome</keyword>
<dbReference type="AlphaFoldDB" id="A0A6C0FTI4"/>
<name>A0A6C0FTI4_9BACL</name>
<dbReference type="RefSeq" id="WP_162356725.1">
    <property type="nucleotide sequence ID" value="NZ_CP048209.1"/>
</dbReference>
<proteinExistence type="predicted"/>
<accession>A0A6C0FTI4</accession>
<dbReference type="EMBL" id="CP048209">
    <property type="protein sequence ID" value="QHT60468.1"/>
    <property type="molecule type" value="Genomic_DNA"/>
</dbReference>
<dbReference type="KEGG" id="plyc:GXP70_11335"/>
<dbReference type="Proteomes" id="UP000476064">
    <property type="component" value="Chromosome"/>
</dbReference>
<gene>
    <name evidence="1" type="primary">mciZ</name>
    <name evidence="1" type="ORF">GXP70_11335</name>
</gene>
<evidence type="ECO:0000313" key="1">
    <source>
        <dbReference type="EMBL" id="QHT60468.1"/>
    </source>
</evidence>
<reference evidence="1 2" key="1">
    <citation type="submission" date="2020-01" db="EMBL/GenBank/DDBJ databases">
        <title>Paenibacillus sp. nov., isolated from tomato rhizosphere.</title>
        <authorList>
            <person name="Weon H.-Y."/>
            <person name="Lee S.A."/>
        </authorList>
    </citation>
    <scope>NUCLEOTIDE SEQUENCE [LARGE SCALE GENOMIC DNA]</scope>
    <source>
        <strain evidence="1 2">12200R-189</strain>
    </source>
</reference>
<evidence type="ECO:0000313" key="2">
    <source>
        <dbReference type="Proteomes" id="UP000476064"/>
    </source>
</evidence>